<protein>
    <recommendedName>
        <fullName evidence="4">EF-hand domain-containing protein</fullName>
    </recommendedName>
</protein>
<evidence type="ECO:0000313" key="2">
    <source>
        <dbReference type="EMBL" id="NHM04881.1"/>
    </source>
</evidence>
<dbReference type="RefSeq" id="WP_166236915.1">
    <property type="nucleotide sequence ID" value="NZ_JAAJBV010000006.1"/>
</dbReference>
<sequence length="265" mass="31277">MKNLIFIFVLLISVTANAKFVEGIVKFNDGHEEKGLIKSFLEEKWFFAQTSKSLEENLNLDDKFLVFKINNESDTKKILIDEINQVTLINENNTVQIFKVIFLREVNKDGTISDEERKVYLPLLKEGRINIFGFKFLEKSVKGGIYSKDEIFYYQNSNENYAINYGNIDEFASEIIFESNMREKLSKRMGNPLKDLFKDCPEIVNNIDTLLEPYIEQDRAYEAEEKRLSKEFKKLPKEKQNDLLTIHYYDFNFIDKLINDYQNCK</sequence>
<dbReference type="EMBL" id="JAAJBV010000006">
    <property type="protein sequence ID" value="NHM04881.1"/>
    <property type="molecule type" value="Genomic_DNA"/>
</dbReference>
<evidence type="ECO:0000313" key="3">
    <source>
        <dbReference type="Proteomes" id="UP000761423"/>
    </source>
</evidence>
<keyword evidence="3" id="KW-1185">Reference proteome</keyword>
<name>A0ABX0ICE1_9FLAO</name>
<evidence type="ECO:0008006" key="4">
    <source>
        <dbReference type="Google" id="ProtNLM"/>
    </source>
</evidence>
<feature type="signal peptide" evidence="1">
    <location>
        <begin position="1"/>
        <end position="18"/>
    </location>
</feature>
<accession>A0ABX0ICE1</accession>
<proteinExistence type="predicted"/>
<evidence type="ECO:0000256" key="1">
    <source>
        <dbReference type="SAM" id="SignalP"/>
    </source>
</evidence>
<keyword evidence="1" id="KW-0732">Signal</keyword>
<organism evidence="2 3">
    <name type="scientific">Flavobacterium celericrescens</name>
    <dbReference type="NCBI Taxonomy" id="2709780"/>
    <lineage>
        <taxon>Bacteria</taxon>
        <taxon>Pseudomonadati</taxon>
        <taxon>Bacteroidota</taxon>
        <taxon>Flavobacteriia</taxon>
        <taxon>Flavobacteriales</taxon>
        <taxon>Flavobacteriaceae</taxon>
        <taxon>Flavobacterium</taxon>
    </lineage>
</organism>
<comment type="caution">
    <text evidence="2">The sequence shown here is derived from an EMBL/GenBank/DDBJ whole genome shotgun (WGS) entry which is preliminary data.</text>
</comment>
<gene>
    <name evidence="2" type="ORF">G4L40_09225</name>
</gene>
<dbReference type="Proteomes" id="UP000761423">
    <property type="component" value="Unassembled WGS sequence"/>
</dbReference>
<feature type="chain" id="PRO_5045931947" description="EF-hand domain-containing protein" evidence="1">
    <location>
        <begin position="19"/>
        <end position="265"/>
    </location>
</feature>
<reference evidence="2 3" key="1">
    <citation type="submission" date="2020-02" db="EMBL/GenBank/DDBJ databases">
        <authorList>
            <person name="Chen W.-M."/>
        </authorList>
    </citation>
    <scope>NUCLEOTIDE SEQUENCE [LARGE SCALE GENOMIC DNA]</scope>
    <source>
        <strain evidence="2 3">TWA-26</strain>
    </source>
</reference>